<dbReference type="EMBL" id="JPWH01000011">
    <property type="protein sequence ID" value="RCK48316.1"/>
    <property type="molecule type" value="Genomic_DNA"/>
</dbReference>
<gene>
    <name evidence="11" type="ORF">TH25_14735</name>
</gene>
<dbReference type="PROSITE" id="PS00337">
    <property type="entry name" value="BETA_LACTAMASE_D"/>
    <property type="match status" value="1"/>
</dbReference>
<dbReference type="EC" id="3.5.2.6" evidence="3 8"/>
<dbReference type="OrthoDB" id="9762883at2"/>
<keyword evidence="4 9" id="KW-0732">Signal</keyword>
<evidence type="ECO:0000256" key="6">
    <source>
        <dbReference type="ARBA" id="ARBA00023251"/>
    </source>
</evidence>
<dbReference type="Gene3D" id="3.40.710.10">
    <property type="entry name" value="DD-peptidase/beta-lactamase superfamily"/>
    <property type="match status" value="1"/>
</dbReference>
<dbReference type="SUPFAM" id="SSF56601">
    <property type="entry name" value="beta-lactamase/transpeptidase-like"/>
    <property type="match status" value="1"/>
</dbReference>
<evidence type="ECO:0000256" key="4">
    <source>
        <dbReference type="ARBA" id="ARBA00022729"/>
    </source>
</evidence>
<dbReference type="InterPro" id="IPR050515">
    <property type="entry name" value="Beta-lactam/transpept"/>
</dbReference>
<evidence type="ECO:0000256" key="3">
    <source>
        <dbReference type="ARBA" id="ARBA00012865"/>
    </source>
</evidence>
<feature type="active site" description="Acyl-ester intermediate" evidence="7">
    <location>
        <position position="55"/>
    </location>
</feature>
<dbReference type="GO" id="GO:0005886">
    <property type="term" value="C:plasma membrane"/>
    <property type="evidence" value="ECO:0007669"/>
    <property type="project" value="TreeGrafter"/>
</dbReference>
<keyword evidence="5 8" id="KW-0378">Hydrolase</keyword>
<evidence type="ECO:0000313" key="11">
    <source>
        <dbReference type="EMBL" id="RCK48316.1"/>
    </source>
</evidence>
<comment type="similarity">
    <text evidence="2 8">Belongs to the class-D beta-lactamase family.</text>
</comment>
<comment type="caution">
    <text evidence="11">The sequence shown here is derived from an EMBL/GenBank/DDBJ whole genome shotgun (WGS) entry which is preliminary data.</text>
</comment>
<dbReference type="InterPro" id="IPR001460">
    <property type="entry name" value="PCN-bd_Tpept"/>
</dbReference>
<evidence type="ECO:0000256" key="9">
    <source>
        <dbReference type="SAM" id="SignalP"/>
    </source>
</evidence>
<evidence type="ECO:0000256" key="7">
    <source>
        <dbReference type="PIRSR" id="PIRSR602137-50"/>
    </source>
</evidence>
<dbReference type="GO" id="GO:0046677">
    <property type="term" value="P:response to antibiotic"/>
    <property type="evidence" value="ECO:0007669"/>
    <property type="project" value="UniProtKB-UniRule"/>
</dbReference>
<dbReference type="Proteomes" id="UP000252517">
    <property type="component" value="Unassembled WGS sequence"/>
</dbReference>
<feature type="signal peptide" evidence="9">
    <location>
        <begin position="1"/>
        <end position="23"/>
    </location>
</feature>
<dbReference type="InterPro" id="IPR012338">
    <property type="entry name" value="Beta-lactam/transpept-like"/>
</dbReference>
<evidence type="ECO:0000313" key="12">
    <source>
        <dbReference type="Proteomes" id="UP000252517"/>
    </source>
</evidence>
<dbReference type="Pfam" id="PF00905">
    <property type="entry name" value="Transpeptidase"/>
    <property type="match status" value="1"/>
</dbReference>
<protein>
    <recommendedName>
        <fullName evidence="3 8">Beta-lactamase</fullName>
        <ecNumber evidence="3 8">3.5.2.6</ecNumber>
    </recommendedName>
</protein>
<name>A0A367X3R6_9PROT</name>
<reference evidence="11 12" key="1">
    <citation type="submission" date="2014-07" db="EMBL/GenBank/DDBJ databases">
        <title>Draft genome sequence of Thalassospira profundimaris S25-3-2.</title>
        <authorList>
            <person name="Lai Q."/>
            <person name="Shao Z."/>
        </authorList>
    </citation>
    <scope>NUCLEOTIDE SEQUENCE [LARGE SCALE GENOMIC DNA]</scope>
    <source>
        <strain evidence="11 12">S25-3-2</strain>
    </source>
</reference>
<evidence type="ECO:0000256" key="1">
    <source>
        <dbReference type="ARBA" id="ARBA00001526"/>
    </source>
</evidence>
<dbReference type="RefSeq" id="WP_114089022.1">
    <property type="nucleotide sequence ID" value="NZ_JPWH01000011.1"/>
</dbReference>
<accession>A0A367X3R6</accession>
<evidence type="ECO:0000256" key="5">
    <source>
        <dbReference type="ARBA" id="ARBA00022801"/>
    </source>
</evidence>
<dbReference type="PANTHER" id="PTHR30627">
    <property type="entry name" value="PEPTIDOGLYCAN D,D-TRANSPEPTIDASE"/>
    <property type="match status" value="1"/>
</dbReference>
<dbReference type="PANTHER" id="PTHR30627:SF6">
    <property type="entry name" value="BETA-LACTAMASE YBXI-RELATED"/>
    <property type="match status" value="1"/>
</dbReference>
<proteinExistence type="inferred from homology"/>
<feature type="domain" description="Penicillin-binding protein transpeptidase" evidence="10">
    <location>
        <begin position="29"/>
        <end position="263"/>
    </location>
</feature>
<dbReference type="NCBIfam" id="NF000270">
    <property type="entry name" value="bla_class_D_alt"/>
    <property type="match status" value="1"/>
</dbReference>
<organism evidence="11 12">
    <name type="scientific">Thalassospira profundimaris</name>
    <dbReference type="NCBI Taxonomy" id="502049"/>
    <lineage>
        <taxon>Bacteria</taxon>
        <taxon>Pseudomonadati</taxon>
        <taxon>Pseudomonadota</taxon>
        <taxon>Alphaproteobacteria</taxon>
        <taxon>Rhodospirillales</taxon>
        <taxon>Thalassospiraceae</taxon>
        <taxon>Thalassospira</taxon>
    </lineage>
</organism>
<feature type="chain" id="PRO_5016825945" description="Beta-lactamase" evidence="9">
    <location>
        <begin position="24"/>
        <end position="270"/>
    </location>
</feature>
<evidence type="ECO:0000256" key="8">
    <source>
        <dbReference type="RuleBase" id="RU361140"/>
    </source>
</evidence>
<feature type="modified residue" description="N6-carboxylysine" evidence="7">
    <location>
        <position position="58"/>
    </location>
</feature>
<evidence type="ECO:0000259" key="10">
    <source>
        <dbReference type="Pfam" id="PF00905"/>
    </source>
</evidence>
<dbReference type="InterPro" id="IPR002137">
    <property type="entry name" value="Beta-lactam_class-D_AS"/>
</dbReference>
<dbReference type="GO" id="GO:0008658">
    <property type="term" value="F:penicillin binding"/>
    <property type="evidence" value="ECO:0007669"/>
    <property type="project" value="InterPro"/>
</dbReference>
<evidence type="ECO:0000256" key="2">
    <source>
        <dbReference type="ARBA" id="ARBA00007898"/>
    </source>
</evidence>
<dbReference type="GO" id="GO:0017001">
    <property type="term" value="P:antibiotic catabolic process"/>
    <property type="evidence" value="ECO:0007669"/>
    <property type="project" value="InterPro"/>
</dbReference>
<dbReference type="GO" id="GO:0071555">
    <property type="term" value="P:cell wall organization"/>
    <property type="evidence" value="ECO:0007669"/>
    <property type="project" value="TreeGrafter"/>
</dbReference>
<sequence>MKISAVILAIVAGTVLLPQTSQAKTITVCTLLADAKTGETLISQGDCQHRASAASTFKIAISLMGYDAGILQDTRHPVWSFKQGYPDWRKEWQQDTDPARWIKYSVVWYSQQITQRLGKDRYENYVRAFEYGNGDVSGDKGKNNGLTRAWLSSSLQISPAEQVAFLQKLLRHELPVSKATYDMAPKLFDIGEQASGWHVFGKTGAALSQRPDGSVIKGQPVGWFVGWAEKGERQVVFARLTRDTTRPAQPPGFTARDAILADLFAKDGQF</sequence>
<dbReference type="GO" id="GO:0008800">
    <property type="term" value="F:beta-lactamase activity"/>
    <property type="evidence" value="ECO:0007669"/>
    <property type="project" value="UniProtKB-UniRule"/>
</dbReference>
<keyword evidence="6 8" id="KW-0046">Antibiotic resistance</keyword>
<dbReference type="AlphaFoldDB" id="A0A367X3R6"/>
<comment type="catalytic activity">
    <reaction evidence="1 8">
        <text>a beta-lactam + H2O = a substituted beta-amino acid</text>
        <dbReference type="Rhea" id="RHEA:20401"/>
        <dbReference type="ChEBI" id="CHEBI:15377"/>
        <dbReference type="ChEBI" id="CHEBI:35627"/>
        <dbReference type="ChEBI" id="CHEBI:140347"/>
        <dbReference type="EC" id="3.5.2.6"/>
    </reaction>
</comment>